<reference evidence="1" key="1">
    <citation type="submission" date="2018-05" db="EMBL/GenBank/DDBJ databases">
        <authorList>
            <consortium name="PulseNet: The National Subtyping Network for Foodborne Disease Surveillance"/>
            <person name="Tarr C.L."/>
            <person name="Trees E."/>
            <person name="Katz L.S."/>
            <person name="Carleton-Romer H.A."/>
            <person name="Stroika S."/>
            <person name="Kucerova Z."/>
            <person name="Roache K.F."/>
            <person name="Sabol A.L."/>
            <person name="Besser J."/>
            <person name="Gerner-Smidt P."/>
        </authorList>
    </citation>
    <scope>NUCLEOTIDE SEQUENCE</scope>
    <source>
        <strain evidence="1">2014D-0197</strain>
    </source>
</reference>
<proteinExistence type="predicted"/>
<accession>A0A5L4IHT4</accession>
<organism evidence="1">
    <name type="scientific">Campylobacter fetus</name>
    <dbReference type="NCBI Taxonomy" id="196"/>
    <lineage>
        <taxon>Bacteria</taxon>
        <taxon>Pseudomonadati</taxon>
        <taxon>Campylobacterota</taxon>
        <taxon>Epsilonproteobacteria</taxon>
        <taxon>Campylobacterales</taxon>
        <taxon>Campylobacteraceae</taxon>
        <taxon>Campylobacter</taxon>
    </lineage>
</organism>
<sequence length="326" mass="37843">MRIENLTRLVDGELQNNPKISMVSGFCLEVDDVKNGFAFIALNATRDDAILAIQNGAYALITDLNLEIYDDEIAIIKVDNLASSVLRLARFIATQKELKFFHLNVAQNAIFSCLSLPKKISLISSNLNEILTKIINAAHNDIFLSKDEILLNRIFEKTAIKDSQNFSLIHSHSIFYTSIMFLDTYYENLNFPSIFASDLAKVMQFFYDYNLNFNIKDFREFNHFRAIFVDRFLNIKPFGASYRAFICENNEELFITEAKFLKSKFENTFICTPINHRLRDMADFCFESLNDLKMMSDFKYALVFSDFHELESSLNETKTERTLFDF</sequence>
<name>A0A5L4IHT4_CAMFE</name>
<dbReference type="AlphaFoldDB" id="A0A5L4IHT4"/>
<gene>
    <name evidence="1" type="ORF">AAH17_00330</name>
</gene>
<evidence type="ECO:0000313" key="1">
    <source>
        <dbReference type="EMBL" id="EAK0452110.1"/>
    </source>
</evidence>
<evidence type="ECO:0008006" key="2">
    <source>
        <dbReference type="Google" id="ProtNLM"/>
    </source>
</evidence>
<dbReference type="RefSeq" id="WP_057040856.1">
    <property type="nucleotide sequence ID" value="NZ_AACKKR020000027.1"/>
</dbReference>
<dbReference type="EMBL" id="AACCXK010000001">
    <property type="protein sequence ID" value="EAK0452110.1"/>
    <property type="molecule type" value="Genomic_DNA"/>
</dbReference>
<comment type="caution">
    <text evidence="1">The sequence shown here is derived from an EMBL/GenBank/DDBJ whole genome shotgun (WGS) entry which is preliminary data.</text>
</comment>
<protein>
    <recommendedName>
        <fullName evidence="2">Ferrochelatase</fullName>
    </recommendedName>
</protein>